<dbReference type="EMBL" id="FZOJ01000046">
    <property type="protein sequence ID" value="SNT15918.1"/>
    <property type="molecule type" value="Genomic_DNA"/>
</dbReference>
<feature type="non-terminal residue" evidence="1">
    <location>
        <position position="27"/>
    </location>
</feature>
<keyword evidence="3" id="KW-1185">Reference proteome</keyword>
<name>A0A239KDV7_9FIRM</name>
<evidence type="ECO:0000313" key="2">
    <source>
        <dbReference type="EMBL" id="SNT29647.1"/>
    </source>
</evidence>
<protein>
    <submittedName>
        <fullName evidence="1">Uncharacterized protein</fullName>
    </submittedName>
</protein>
<dbReference type="AlphaFoldDB" id="A0A239KDV7"/>
<reference evidence="3" key="2">
    <citation type="submission" date="2017-06" db="EMBL/GenBank/DDBJ databases">
        <authorList>
            <person name="Varghese N."/>
            <person name="Submissions S."/>
        </authorList>
    </citation>
    <scope>NUCLEOTIDE SEQUENCE [LARGE SCALE GENOMIC DNA]</scope>
    <source>
        <strain evidence="3">SCA</strain>
    </source>
</reference>
<gene>
    <name evidence="1" type="ORF">SAMN05446037_10461</name>
    <name evidence="2" type="ORF">SAMN05446037_10803</name>
</gene>
<evidence type="ECO:0000313" key="1">
    <source>
        <dbReference type="EMBL" id="SNT15918.1"/>
    </source>
</evidence>
<dbReference type="Proteomes" id="UP000198304">
    <property type="component" value="Unassembled WGS sequence"/>
</dbReference>
<accession>A0A239KDV7</accession>
<proteinExistence type="predicted"/>
<sequence length="27" mass="3076">MAKNILTEENFQKLQKVIDENKGKKGA</sequence>
<evidence type="ECO:0000313" key="3">
    <source>
        <dbReference type="Proteomes" id="UP000198304"/>
    </source>
</evidence>
<reference evidence="1 3" key="1">
    <citation type="submission" date="2017-06" db="EMBL/GenBank/DDBJ databases">
        <authorList>
            <person name="Kim H.J."/>
            <person name="Triplett B.A."/>
        </authorList>
    </citation>
    <scope>NUCLEOTIDE SEQUENCE [LARGE SCALE GENOMIC DNA]</scope>
    <source>
        <strain evidence="1 3">SCA</strain>
    </source>
</reference>
<organism evidence="1 3">
    <name type="scientific">Anaerovirgula multivorans</name>
    <dbReference type="NCBI Taxonomy" id="312168"/>
    <lineage>
        <taxon>Bacteria</taxon>
        <taxon>Bacillati</taxon>
        <taxon>Bacillota</taxon>
        <taxon>Clostridia</taxon>
        <taxon>Peptostreptococcales</taxon>
        <taxon>Natronincolaceae</taxon>
        <taxon>Anaerovirgula</taxon>
    </lineage>
</organism>
<dbReference type="EMBL" id="FZOJ01000080">
    <property type="protein sequence ID" value="SNT29647.1"/>
    <property type="molecule type" value="Genomic_DNA"/>
</dbReference>